<reference evidence="28 29" key="1">
    <citation type="journal article" date="2015" name="Genome Biol. Evol.">
        <title>Comparative Genomics of a Bacterivorous Green Alga Reveals Evolutionary Causalities and Consequences of Phago-Mixotrophic Mode of Nutrition.</title>
        <authorList>
            <person name="Burns J.A."/>
            <person name="Paasch A."/>
            <person name="Narechania A."/>
            <person name="Kim E."/>
        </authorList>
    </citation>
    <scope>NUCLEOTIDE SEQUENCE [LARGE SCALE GENOMIC DNA]</scope>
    <source>
        <strain evidence="28 29">PLY_AMNH</strain>
    </source>
</reference>
<dbReference type="Pfam" id="PF08393">
    <property type="entry name" value="DHC_N2"/>
    <property type="match status" value="1"/>
</dbReference>
<comment type="caution">
    <text evidence="28">The sequence shown here is derived from an EMBL/GenBank/DDBJ whole genome shotgun (WGS) entry which is preliminary data.</text>
</comment>
<proteinExistence type="inferred from homology"/>
<dbReference type="FunFam" id="3.10.490.20:FF:000001">
    <property type="entry name" value="dynein heavy chain 7, axonemal"/>
    <property type="match status" value="1"/>
</dbReference>
<feature type="region of interest" description="Disordered" evidence="17">
    <location>
        <begin position="24"/>
        <end position="75"/>
    </location>
</feature>
<dbReference type="Pfam" id="PF12777">
    <property type="entry name" value="MT"/>
    <property type="match status" value="1"/>
</dbReference>
<dbReference type="Gene3D" id="3.40.50.300">
    <property type="entry name" value="P-loop containing nucleotide triphosphate hydrolases"/>
    <property type="match status" value="5"/>
</dbReference>
<dbReference type="Proteomes" id="UP001190700">
    <property type="component" value="Unassembled WGS sequence"/>
</dbReference>
<keyword evidence="10" id="KW-0243">Dynein</keyword>
<dbReference type="FunFam" id="1.20.140.100:FF:000004">
    <property type="entry name" value="Dynein axonemal heavy chain 6"/>
    <property type="match status" value="1"/>
</dbReference>
<evidence type="ECO:0000256" key="16">
    <source>
        <dbReference type="SAM" id="Coils"/>
    </source>
</evidence>
<feature type="domain" description="Dynein heavy chain region D6 P-loop" evidence="18">
    <location>
        <begin position="3485"/>
        <end position="3597"/>
    </location>
</feature>
<dbReference type="GO" id="GO:0005874">
    <property type="term" value="C:microtubule"/>
    <property type="evidence" value="ECO:0007669"/>
    <property type="project" value="UniProtKB-KW"/>
</dbReference>
<evidence type="ECO:0000259" key="25">
    <source>
        <dbReference type="Pfam" id="PF18198"/>
    </source>
</evidence>
<keyword evidence="12" id="KW-0969">Cilium</keyword>
<evidence type="ECO:0000259" key="20">
    <source>
        <dbReference type="Pfam" id="PF12774"/>
    </source>
</evidence>
<dbReference type="InterPro" id="IPR043157">
    <property type="entry name" value="Dynein_AAA1S"/>
</dbReference>
<evidence type="ECO:0000256" key="3">
    <source>
        <dbReference type="ARBA" id="ARBA00022490"/>
    </source>
</evidence>
<evidence type="ECO:0000256" key="14">
    <source>
        <dbReference type="ARBA" id="ARBA00023212"/>
    </source>
</evidence>
<evidence type="ECO:0000256" key="13">
    <source>
        <dbReference type="ARBA" id="ARBA00023175"/>
    </source>
</evidence>
<dbReference type="Pfam" id="PF12775">
    <property type="entry name" value="AAA_7"/>
    <property type="match status" value="1"/>
</dbReference>
<dbReference type="InterPro" id="IPR035699">
    <property type="entry name" value="AAA_6"/>
</dbReference>
<dbReference type="Gene3D" id="1.20.58.1120">
    <property type="match status" value="1"/>
</dbReference>
<evidence type="ECO:0000256" key="11">
    <source>
        <dbReference type="ARBA" id="ARBA00023054"/>
    </source>
</evidence>
<feature type="coiled-coil region" evidence="16">
    <location>
        <begin position="2888"/>
        <end position="2922"/>
    </location>
</feature>
<dbReference type="InterPro" id="IPR042219">
    <property type="entry name" value="AAA_lid_11_sf"/>
</dbReference>
<dbReference type="InterPro" id="IPR024317">
    <property type="entry name" value="Dynein_heavy_chain_D4_dom"/>
</dbReference>
<keyword evidence="15" id="KW-0966">Cell projection</keyword>
<dbReference type="Gene3D" id="6.10.140.1060">
    <property type="match status" value="1"/>
</dbReference>
<dbReference type="SUPFAM" id="SSF52540">
    <property type="entry name" value="P-loop containing nucleoside triphosphate hydrolases"/>
    <property type="match status" value="4"/>
</dbReference>
<keyword evidence="7" id="KW-0970">Cilium biogenesis/degradation</keyword>
<dbReference type="FunFam" id="3.40.50.300:FF:001328">
    <property type="entry name" value="Dynein heavy chain 6, axonemal"/>
    <property type="match status" value="1"/>
</dbReference>
<dbReference type="Pfam" id="PF03028">
    <property type="entry name" value="Dynein_heavy"/>
    <property type="match status" value="1"/>
</dbReference>
<dbReference type="Gene3D" id="1.20.1270.280">
    <property type="match status" value="1"/>
</dbReference>
<keyword evidence="29" id="KW-1185">Reference proteome</keyword>
<dbReference type="InterPro" id="IPR042228">
    <property type="entry name" value="Dynein_linker_3"/>
</dbReference>
<dbReference type="Gene3D" id="1.10.8.720">
    <property type="entry name" value="Region D6 of dynein motor"/>
    <property type="match status" value="1"/>
</dbReference>
<dbReference type="Gene3D" id="3.10.490.20">
    <property type="match status" value="1"/>
</dbReference>
<dbReference type="InterPro" id="IPR042222">
    <property type="entry name" value="Dynein_2_N"/>
</dbReference>
<evidence type="ECO:0000256" key="8">
    <source>
        <dbReference type="ARBA" id="ARBA00022840"/>
    </source>
</evidence>
<evidence type="ECO:0000259" key="26">
    <source>
        <dbReference type="Pfam" id="PF18199"/>
    </source>
</evidence>
<evidence type="ECO:0000259" key="23">
    <source>
        <dbReference type="Pfam" id="PF12781"/>
    </source>
</evidence>
<evidence type="ECO:0000259" key="18">
    <source>
        <dbReference type="Pfam" id="PF03028"/>
    </source>
</evidence>
<dbReference type="InterPro" id="IPR043160">
    <property type="entry name" value="Dynein_C_barrel"/>
</dbReference>
<keyword evidence="4" id="KW-0493">Microtubule</keyword>
<dbReference type="InterPro" id="IPR054354">
    <property type="entry name" value="DYNC2H1-like_lid"/>
</dbReference>
<dbReference type="FunFam" id="3.40.50.300:FF:000362">
    <property type="entry name" value="Dynein, axonemal, heavy chain 6"/>
    <property type="match status" value="1"/>
</dbReference>
<dbReference type="GO" id="GO:0005858">
    <property type="term" value="C:axonemal dynein complex"/>
    <property type="evidence" value="ECO:0007669"/>
    <property type="project" value="UniProtKB-ARBA"/>
</dbReference>
<gene>
    <name evidence="28" type="ORF">CYMTET_42830</name>
</gene>
<dbReference type="GO" id="GO:0045505">
    <property type="term" value="F:dynein intermediate chain binding"/>
    <property type="evidence" value="ECO:0007669"/>
    <property type="project" value="InterPro"/>
</dbReference>
<evidence type="ECO:0000256" key="4">
    <source>
        <dbReference type="ARBA" id="ARBA00022701"/>
    </source>
</evidence>
<dbReference type="Pfam" id="PF17852">
    <property type="entry name" value="Dynein_AAA_lid"/>
    <property type="match status" value="1"/>
</dbReference>
<dbReference type="Gene3D" id="1.10.287.2620">
    <property type="match status" value="1"/>
</dbReference>
<evidence type="ECO:0000256" key="17">
    <source>
        <dbReference type="SAM" id="MobiDB-lite"/>
    </source>
</evidence>
<comment type="subcellular location">
    <subcellularLocation>
        <location evidence="1">Cytoplasm</location>
        <location evidence="1">Cytoskeleton</location>
        <location evidence="1">Flagellum axoneme</location>
    </subcellularLocation>
</comment>
<keyword evidence="14" id="KW-0206">Cytoskeleton</keyword>
<dbReference type="FunFam" id="3.20.180.20:FF:000003">
    <property type="entry name" value="Dynein heavy chain 12, axonemal"/>
    <property type="match status" value="1"/>
</dbReference>
<dbReference type="GO" id="GO:0008569">
    <property type="term" value="F:minus-end-directed microtubule motor activity"/>
    <property type="evidence" value="ECO:0007669"/>
    <property type="project" value="InterPro"/>
</dbReference>
<evidence type="ECO:0000259" key="27">
    <source>
        <dbReference type="Pfam" id="PF22597"/>
    </source>
</evidence>
<evidence type="ECO:0000256" key="5">
    <source>
        <dbReference type="ARBA" id="ARBA00022737"/>
    </source>
</evidence>
<evidence type="ECO:0000256" key="12">
    <source>
        <dbReference type="ARBA" id="ARBA00023069"/>
    </source>
</evidence>
<dbReference type="GO" id="GO:0031514">
    <property type="term" value="C:motile cilium"/>
    <property type="evidence" value="ECO:0007669"/>
    <property type="project" value="UniProtKB-ARBA"/>
</dbReference>
<evidence type="ECO:0000259" key="24">
    <source>
        <dbReference type="Pfam" id="PF17852"/>
    </source>
</evidence>
<dbReference type="PANTHER" id="PTHR22878:SF73">
    <property type="entry name" value="DYNEIN AXONEMAL HEAVY CHAIN 1"/>
    <property type="match status" value="1"/>
</dbReference>
<comment type="similarity">
    <text evidence="2">Belongs to the dynein heavy chain family.</text>
</comment>
<evidence type="ECO:0000256" key="2">
    <source>
        <dbReference type="ARBA" id="ARBA00008887"/>
    </source>
</evidence>
<dbReference type="FunFam" id="1.10.8.710:FF:000004">
    <property type="entry name" value="Dynein axonemal heavy chain 6"/>
    <property type="match status" value="1"/>
</dbReference>
<dbReference type="Gene3D" id="1.20.920.30">
    <property type="match status" value="1"/>
</dbReference>
<evidence type="ECO:0008006" key="30">
    <source>
        <dbReference type="Google" id="ProtNLM"/>
    </source>
</evidence>
<dbReference type="FunFam" id="3.40.50.300:FF:002141">
    <property type="entry name" value="Dynein heavy chain"/>
    <property type="match status" value="1"/>
</dbReference>
<feature type="domain" description="Dynein heavy chain AAA lid" evidence="25">
    <location>
        <begin position="3629"/>
        <end position="3767"/>
    </location>
</feature>
<feature type="domain" description="Dynein heavy chain linker" evidence="19">
    <location>
        <begin position="846"/>
        <end position="1248"/>
    </location>
</feature>
<feature type="domain" description="Dynein heavy chain AAA 5 extension" evidence="24">
    <location>
        <begin position="1869"/>
        <end position="2000"/>
    </location>
</feature>
<dbReference type="FunFam" id="3.40.50.300:FF:000223">
    <property type="entry name" value="Dynein heavy chain 3, axonemal"/>
    <property type="match status" value="1"/>
</dbReference>
<accession>A0AAE0F146</accession>
<evidence type="ECO:0000256" key="7">
    <source>
        <dbReference type="ARBA" id="ARBA00022794"/>
    </source>
</evidence>
<keyword evidence="11 16" id="KW-0175">Coiled coil</keyword>
<feature type="coiled-coil region" evidence="16">
    <location>
        <begin position="3183"/>
        <end position="3214"/>
    </location>
</feature>
<evidence type="ECO:0000259" key="21">
    <source>
        <dbReference type="Pfam" id="PF12777"/>
    </source>
</evidence>
<dbReference type="Gene3D" id="1.10.8.1220">
    <property type="match status" value="1"/>
</dbReference>
<dbReference type="InterPro" id="IPR026983">
    <property type="entry name" value="DHC"/>
</dbReference>
<dbReference type="FunFam" id="1.20.58.1120:FF:000001">
    <property type="entry name" value="dynein heavy chain 2, axonemal"/>
    <property type="match status" value="1"/>
</dbReference>
<dbReference type="FunFam" id="1.10.287.2620:FF:000002">
    <property type="entry name" value="Dynein heavy chain 2, axonemal"/>
    <property type="match status" value="1"/>
</dbReference>
<evidence type="ECO:0000313" key="28">
    <source>
        <dbReference type="EMBL" id="KAK3247674.1"/>
    </source>
</evidence>
<feature type="domain" description="Dynein heavy chain C-terminal" evidence="26">
    <location>
        <begin position="3774"/>
        <end position="4076"/>
    </location>
</feature>
<dbReference type="Pfam" id="PF18198">
    <property type="entry name" value="AAA_lid_11"/>
    <property type="match status" value="1"/>
</dbReference>
<dbReference type="Gene3D" id="1.20.140.100">
    <property type="entry name" value="Dynein heavy chain, N-terminal domain 2"/>
    <property type="match status" value="1"/>
</dbReference>
<dbReference type="FunFam" id="3.40.50.300:FF:000044">
    <property type="entry name" value="Dynein heavy chain 5, axonemal"/>
    <property type="match status" value="1"/>
</dbReference>
<dbReference type="InterPro" id="IPR024743">
    <property type="entry name" value="Dynein_HC_stalk"/>
</dbReference>
<protein>
    <recommendedName>
        <fullName evidence="30">Dynein heavy chain</fullName>
    </recommendedName>
</protein>
<dbReference type="InterPro" id="IPR041658">
    <property type="entry name" value="AAA_lid_11"/>
</dbReference>
<dbReference type="InterPro" id="IPR013602">
    <property type="entry name" value="Dynein_heavy_linker"/>
</dbReference>
<dbReference type="Pfam" id="PF12774">
    <property type="entry name" value="AAA_6"/>
    <property type="match status" value="1"/>
</dbReference>
<keyword evidence="5" id="KW-0677">Repeat</keyword>
<dbReference type="FunFam" id="1.20.920.30:FF:000005">
    <property type="entry name" value="Dynein, axonemal, heavy chain 2"/>
    <property type="match status" value="1"/>
</dbReference>
<keyword evidence="13" id="KW-0505">Motor protein</keyword>
<dbReference type="InterPro" id="IPR027417">
    <property type="entry name" value="P-loop_NTPase"/>
</dbReference>
<feature type="domain" description="Dynein heavy chain ATP-binding dynein motor region" evidence="23">
    <location>
        <begin position="3018"/>
        <end position="3239"/>
    </location>
</feature>
<dbReference type="Pfam" id="PF22597">
    <property type="entry name" value="DYN_lid"/>
    <property type="match status" value="1"/>
</dbReference>
<dbReference type="Pfam" id="PF12780">
    <property type="entry name" value="AAA_8"/>
    <property type="match status" value="1"/>
</dbReference>
<evidence type="ECO:0000259" key="19">
    <source>
        <dbReference type="Pfam" id="PF08393"/>
    </source>
</evidence>
<dbReference type="InterPro" id="IPR004273">
    <property type="entry name" value="Dynein_heavy_D6_P-loop"/>
</dbReference>
<dbReference type="GO" id="GO:0060271">
    <property type="term" value="P:cilium assembly"/>
    <property type="evidence" value="ECO:0007669"/>
    <property type="project" value="UniProtKB-ARBA"/>
</dbReference>
<feature type="coiled-coil region" evidence="16">
    <location>
        <begin position="804"/>
        <end position="831"/>
    </location>
</feature>
<dbReference type="FunFam" id="1.20.920.20:FF:000006">
    <property type="entry name" value="Dynein, axonemal, heavy chain 6"/>
    <property type="match status" value="1"/>
</dbReference>
<keyword evidence="8" id="KW-0067">ATP-binding</keyword>
<dbReference type="InterPro" id="IPR035706">
    <property type="entry name" value="AAA_9"/>
</dbReference>
<dbReference type="Pfam" id="PF18199">
    <property type="entry name" value="Dynein_C"/>
    <property type="match status" value="1"/>
</dbReference>
<sequence>MGAPTTLTGPPKATKPKVRFNAKKVVEETPPAPVENGVPPTEEEYGPAVDEKRIPSALEPKVMAPYKTPPGQTPRRVQIERKKRLFSQQKIGSLLDAENFPPQPPDDALELANFDDNEFDTRTQLEWVAPEALAEEVRCQVARYASLGEKPTWADAVVLSCEPETNKYTVKFADGVEESVPRLDIYFMAEDPFNYVKRRVKAHELREHTAKQLLYNLYVDSMPTEDIPPLTVEQINRMLGFALNSKKLKDKLMDTSQLINEINIEYARTMNKIVFDNSMTRPHSEQQKMLVEADEFPQLEKRDVPTCGTVTVPIYDFAEQFSEFSFYTCLTKSEVITATVKVRHECNKVAKMNLFNTYFTKSVRLEDFEQAQTQASDQVAGYLKESWVVTLKNAITNTFKDTGKGWFNVHKQSQEIHDFSKLKKFLTMTRFMMEDSLRFLVEESLEKFMSFMDKNCSPVVNVVSTCEIHQVKPQLDIFSSKKPPLFALELLMKDGHFCYSTDLNVFEPQLRQIFDHAIKAVQTVPQLDPSIMEGLFWTHIPMLNSVHTLEDAVCVQREQLTQAVLHSIKATKEYLVKYDEHLPLLALDIKEYMATFTAGDPEKGPPGLPEMLAEIEKHAADLEHLNETIPNSVSIGPFMINCKKVLTAMTTKKQDLLNKSKELLAAQPRKLCEQICDKYKELDKALKKKSTDPESVKAQRDLIDEVPKRVGELEEIMESTLAFYTSLDKLQYGLPDSDFDLKALAQGWPFKVEATVGFTEALLAKDEEKYKEEQMEAQESFELHLNDLNNIISSLQQYTDLNQVDNVATQMRNLQKDLKQAEADATLFNMREVLFGVDATDYSRIKKMIDTFDPFLQFWTTASNWKKWQKSWMNDPFNGLDSVQVEKDVQASFKTMFKMGKAFQLRDYTTCANNCEKIRLEVEEFRKYCPLITALRSPGMRDRHWEKVTEEIGIDLHPDEKFTLTKALEMGLMDHLEPITKVSDVAGKEYSIETALDKMATEWKPNELIVKGHRETGTYIIKVEEQITQMLDDHIVMTQAMSFSPFKKPFEDRITEWEMQLRLASEILDEWMAVQRQWMYLEPIFSSEDIMQQLPLEGKRFATVDRTWRKALGQANLTPHVLTMCSSKKLLDSFIESNKMLESVQKGLADYLETKRLAFSRFFFLSNDELLQILSQTKNPLSVQPHLRKCFEAIDKLEFQDDLQMTAMMSAEKEKVPFAEFIYPKGNVENWLGEVERVMKKSVRQSVVDSMADFEECSRTEWMRKWPAMVVLAVDCMDWTKVAEGSINKDDLAGFYQLNVDQLVDCTLLVRGKLSKGERLCIGALIVIDVHARDVVQRLIDCNVSTTADFDWVAQLRYYWENEDIACKMVQASLPYGHEYLGNTPRLVVTPLTDRCYMTLMGAMHLNLGGAPAGPAGTGKTETTKDLAKALAKQCVVFNCSDGLDYLAMGKFFKGLASSGAWACFDEFNRIDLEVLSVVAQQILTIQIAIQQKQKRFIFEDTELNLDSACSVFITMNPGYAGRSELPDNLKALFRPCAMMVPDYALIGEISLMSFGFQNGRPLARKMVATFKLCSEQLSAQDHYDYGMRAVKSVITAAGNLKREFPEDNEEVLLLRGLMDVNIPKFLSHDLPLFAGIISDLFPGVKKPDVDYSVLKTACVEVCEKNNLQVVDVFFEKIIQLYEMTIVRHGLMLVGPTGGGKTCNYRTLGGAMTVLKKGGSEEFEMVQIVCLNPKSITMGQLYGDFDEATHEWTDGVLACYMRELSEDTTAKKKWLMFDGPVDAIWIENMNTVLDDNKKLCLVSGEIIQMSATMTMMFEVEDLAVASPATVSRCGMVYMEPTSMGYDPLLQSWLNTVPHFLEQHKAPFTELFNKLIPGLEGMVFFVRKQCKEVVGTVDNNLVLSMFAIMDSLLKKYERTEDQEPLTPEEIEGAHVCMLPMWIFSFIWSIGASVNGESRPKVEEQMREIASGNNFLEHLPPTESSMYDFCFDQDELVWKFWLNTVPPSKVNPDMPFAEIIVPTIDTIRYTFLLDILLKKGKHVLGVGETGTGKTLTIMEKVNNGMPEVYIPVFLTFSARTSANQTQDLIDSKMDKRRKGVFGPPSGNKMIISVDDMNMPQREKYFAQPPIEILRQWMDHSGWYERKPPCAFRQLVDIQFVGAMGPPGGGKNPVSNRFLRHFNFLAFADMSDESMHRIFNQILGATLERKFAKEIHEMCNPITVCSVELYNNIRKDMLPTPAKSHYTFNLRDVARVIQGVLRAEPKNVQKDQTELLALWIHESQRVFADRLINNDDREWFTKMVDKMMRKHTSHNLTEVVGDKRLLFADFLVPGADPKVYTRVADPEGLKKIVEEGLDDYNSVSNAPMKLVMFLDAIEHVVRITRVIRLPLGNALLLGVGGSGRQSLTRIASYLEDYEIFQIEIAKGYGKNEWRDDLKKVLMMAGMEGKDTTFLFTDTQIVQEGFLEDINNILNSGEVPNLWKVEDTEAISNAVRPVMQGLGMVITKMSMMNFFVNRVRSLLHVVLAMSPIGDAFRTRLRMFPSLVNCCTIDWFSEWPMEALISVANTFFNDVDFGEGAGPEVADGVVKSCVFVHQSVEKMSVRFFDELRRFNYVTPTSYLEMLTTFIKVLGEKREEIKTMRHRLQVGLDKLNTTASEVQVMEKELVDLQPVLKKTAVEVEEMMVVIKADTEEADKTKEVVSKQEEDANVKAASAKAIADDAQADLDKALPALDAALSSLKNLTRNDIVEVKALKNPPAGVKLVMEACCIMFSQKPKMVPDTSAGAKPGAKVPDYWEASTKMLADPTVFLDSLMVYDKENIPPDVIKKIQPYIDREDFTTEAIAKVSKACTSICMWARAMHTYYNVSVGVAPKRAALAEAQGSLEVTMGVLAEAKAKLKGVEDKLAELQSSYEGAMQKKQDLAAQVDRCAAQLDRAGKLIGGLGGEKARWEETVQVLTVDLKNVVGDAVVSAGVIAYSGPFTPTYRQELNVSWMDNMTILKLPHTPNASIIKTLADPVKIRSWQIAGLPSDQVSTENGIIVSKARRWPLMIDPQAQANKWIKNMEKDSGLDIIKLSEKDFLRTLSNGVRFGRAVVLENIAEQLDPALEPLLLKQIFKQGGSDMIKMGDDTIPYHPEFRFYITTKLRNPHYAPEVSVKVSLLNFFVTLDGLEDQLLGIVVGQERADLAELKNNLVVSNARMKKELKEIEDKILFMLSNAKGNILDDEELINTLAQSKVTSNEIAAKVEEAEATEKTIDETREVYRPVATRASVLFFCISDLATVDPMYQYSLAWFITLFLRCIEEAEKSDDVLQRLSILNEYFTYSLYLNICRSLFEAHKLMLSLLLVTAILKNDNKIDPMEWRFLLAGPTDTNMSKPNPASDWMTEKVWVEILNISKLTAFIGFDTHVAQNIEHYKKLFESSDAHRYPIAPPFADKLSLFQKLIIGRAIRPDKVMLGVMDFVTEQLGTKFIEPPPFDLLECFKESSTVAPLIFVLSSGADPMADLLKLCEEMRMLKKFDQVSLGQGQGPKAEKLVNMAMDRGMWICLQNCHLAPSWMPRLEVMVEGMVPEKVHKDYRLWLTSMPSPAFPVAILQNGVKMTLEPPKGLKSNLTRSYSRISDKYLAEAEKPDIFRKLLYAICLFHAVIQDRRKFGPLGWNIRYDFTDGDLAMCQTQIKMLIGEYDVVPFLVIRVLCGEVNYGGRVTDDKDRRLMNNLLETFIHADVIGENFKFSPSGDYICPSCETVADFMAQIKELPATPKPEIFGLHENADITCDQTETYGTFATVLSLQPRVSGGGGGLSREDIIEQTASSLKERTPSLFDIDLIHHKYPTRYDESMNTVLAQECIRYNALIGVMQIMLREVLKALKGLVVMSPDLEAVANACFNNQVPDSWAAKAYPSMKPLSSWFTDLLERVRFINEWIDLGPPACFWFSGFFFPQAFITGTMQNFARKNQMPIDTIGWDFHIMDHMDPTSNNVAPQDGCYIFGMFMEGARWDSITHKIGESRPKELYSEFPMIWLDPKQHRKPPTTGIYNCPCYKILSRAGTLSTTGHSTNFVMYMEIPSDHPEGHWIDRGLAMFTQLMF</sequence>
<dbReference type="Gene3D" id="1.20.920.20">
    <property type="match status" value="1"/>
</dbReference>
<dbReference type="Gene3D" id="1.10.472.130">
    <property type="match status" value="1"/>
</dbReference>
<dbReference type="EMBL" id="LGRX02028749">
    <property type="protein sequence ID" value="KAK3247674.1"/>
    <property type="molecule type" value="Genomic_DNA"/>
</dbReference>
<dbReference type="PANTHER" id="PTHR22878">
    <property type="entry name" value="DYNEIN HEAVY CHAIN 6, AXONEMAL-LIKE-RELATED"/>
    <property type="match status" value="1"/>
</dbReference>
<dbReference type="GO" id="GO:0003341">
    <property type="term" value="P:cilium movement"/>
    <property type="evidence" value="ECO:0007669"/>
    <property type="project" value="UniProtKB-ARBA"/>
</dbReference>
<dbReference type="GO" id="GO:0051959">
    <property type="term" value="F:dynein light intermediate chain binding"/>
    <property type="evidence" value="ECO:0007669"/>
    <property type="project" value="InterPro"/>
</dbReference>
<keyword evidence="3" id="KW-0963">Cytoplasm</keyword>
<evidence type="ECO:0000256" key="15">
    <source>
        <dbReference type="ARBA" id="ARBA00023273"/>
    </source>
</evidence>
<feature type="domain" description="Dynein heavy chain coiled coil stalk" evidence="21">
    <location>
        <begin position="2641"/>
        <end position="2986"/>
    </location>
</feature>
<feature type="domain" description="Dynein heavy chain hydrolytic ATP-binding dynein motor region" evidence="20">
    <location>
        <begin position="1376"/>
        <end position="1702"/>
    </location>
</feature>
<evidence type="ECO:0000256" key="6">
    <source>
        <dbReference type="ARBA" id="ARBA00022741"/>
    </source>
</evidence>
<evidence type="ECO:0000313" key="29">
    <source>
        <dbReference type="Proteomes" id="UP001190700"/>
    </source>
</evidence>
<feature type="domain" description="Dynein 2 heavy chain 1 cytoplasmic ATPase lid" evidence="27">
    <location>
        <begin position="2210"/>
        <end position="2294"/>
    </location>
</feature>
<dbReference type="FunFam" id="1.10.8.1220:FF:000001">
    <property type="entry name" value="Dynein axonemal heavy chain 5"/>
    <property type="match status" value="1"/>
</dbReference>
<organism evidence="28 29">
    <name type="scientific">Cymbomonas tetramitiformis</name>
    <dbReference type="NCBI Taxonomy" id="36881"/>
    <lineage>
        <taxon>Eukaryota</taxon>
        <taxon>Viridiplantae</taxon>
        <taxon>Chlorophyta</taxon>
        <taxon>Pyramimonadophyceae</taxon>
        <taxon>Pyramimonadales</taxon>
        <taxon>Pyramimonadaceae</taxon>
        <taxon>Cymbomonas</taxon>
    </lineage>
</organism>
<dbReference type="InterPro" id="IPR041466">
    <property type="entry name" value="Dynein_AAA5_ext"/>
</dbReference>
<dbReference type="InterPro" id="IPR041228">
    <property type="entry name" value="Dynein_C"/>
</dbReference>
<evidence type="ECO:0000259" key="22">
    <source>
        <dbReference type="Pfam" id="PF12780"/>
    </source>
</evidence>
<dbReference type="Pfam" id="PF12781">
    <property type="entry name" value="AAA_9"/>
    <property type="match status" value="1"/>
</dbReference>
<dbReference type="Gene3D" id="3.20.180.20">
    <property type="entry name" value="Dynein heavy chain, N-terminal domain 2"/>
    <property type="match status" value="1"/>
</dbReference>
<keyword evidence="9" id="KW-0282">Flagellum</keyword>
<keyword evidence="6" id="KW-0547">Nucleotide-binding</keyword>
<dbReference type="GO" id="GO:0005524">
    <property type="term" value="F:ATP binding"/>
    <property type="evidence" value="ECO:0007669"/>
    <property type="project" value="UniProtKB-KW"/>
</dbReference>
<name>A0AAE0F146_9CHLO</name>
<dbReference type="Gene3D" id="1.10.8.710">
    <property type="match status" value="1"/>
</dbReference>
<dbReference type="FunFam" id="1.10.8.720:FF:000001">
    <property type="entry name" value="dynein heavy chain 7, axonemal"/>
    <property type="match status" value="1"/>
</dbReference>
<evidence type="ECO:0000256" key="9">
    <source>
        <dbReference type="ARBA" id="ARBA00022846"/>
    </source>
</evidence>
<evidence type="ECO:0000256" key="1">
    <source>
        <dbReference type="ARBA" id="ARBA00004611"/>
    </source>
</evidence>
<evidence type="ECO:0000256" key="10">
    <source>
        <dbReference type="ARBA" id="ARBA00023017"/>
    </source>
</evidence>
<feature type="domain" description="Dynein heavy chain AAA module D4" evidence="22">
    <location>
        <begin position="2365"/>
        <end position="2626"/>
    </location>
</feature>
<dbReference type="FunFam" id="1.20.1270.280:FF:000001">
    <property type="entry name" value="dynein heavy chain 7, axonemal"/>
    <property type="match status" value="1"/>
</dbReference>